<evidence type="ECO:0000313" key="2">
    <source>
        <dbReference type="EMBL" id="KAK1319551.1"/>
    </source>
</evidence>
<comment type="caution">
    <text evidence="2">The sequence shown here is derived from an EMBL/GenBank/DDBJ whole genome shotgun (WGS) entry which is preliminary data.</text>
</comment>
<proteinExistence type="predicted"/>
<reference evidence="2" key="1">
    <citation type="journal article" date="2023" name="Nat. Commun.">
        <title>Diploid and tetraploid genomes of Acorus and the evolution of monocots.</title>
        <authorList>
            <person name="Ma L."/>
            <person name="Liu K.W."/>
            <person name="Li Z."/>
            <person name="Hsiao Y.Y."/>
            <person name="Qi Y."/>
            <person name="Fu T."/>
            <person name="Tang G.D."/>
            <person name="Zhang D."/>
            <person name="Sun W.H."/>
            <person name="Liu D.K."/>
            <person name="Li Y."/>
            <person name="Chen G.Z."/>
            <person name="Liu X.D."/>
            <person name="Liao X.Y."/>
            <person name="Jiang Y.T."/>
            <person name="Yu X."/>
            <person name="Hao Y."/>
            <person name="Huang J."/>
            <person name="Zhao X.W."/>
            <person name="Ke S."/>
            <person name="Chen Y.Y."/>
            <person name="Wu W.L."/>
            <person name="Hsu J.L."/>
            <person name="Lin Y.F."/>
            <person name="Huang M.D."/>
            <person name="Li C.Y."/>
            <person name="Huang L."/>
            <person name="Wang Z.W."/>
            <person name="Zhao X."/>
            <person name="Zhong W.Y."/>
            <person name="Peng D.H."/>
            <person name="Ahmad S."/>
            <person name="Lan S."/>
            <person name="Zhang J.S."/>
            <person name="Tsai W.C."/>
            <person name="Van de Peer Y."/>
            <person name="Liu Z.J."/>
        </authorList>
    </citation>
    <scope>NUCLEOTIDE SEQUENCE</scope>
    <source>
        <strain evidence="2">CP</strain>
    </source>
</reference>
<feature type="compositionally biased region" description="Gly residues" evidence="1">
    <location>
        <begin position="1"/>
        <end position="20"/>
    </location>
</feature>
<accession>A0AAV9F0L6</accession>
<evidence type="ECO:0000256" key="1">
    <source>
        <dbReference type="SAM" id="MobiDB-lite"/>
    </source>
</evidence>
<dbReference type="EMBL" id="JAUJYO010000004">
    <property type="protein sequence ID" value="KAK1319551.1"/>
    <property type="molecule type" value="Genomic_DNA"/>
</dbReference>
<sequence>MAGQGVQRGRGSGSGGVWGHGRGEREKGEKRVERNQMEDDGDTTVCIMFRYGGLWKMVKGTNKRTYRSPMIEIFITVEHNISSYIVPTIEEDCTEEDCGDGLPQSFSFFYSDAKDDKVEQMHKFSVVFEDEEDFGGDEEPKTMQGRAHNVTIEEIGPVNPNQRECTPNIPVGKDDRQDPSNVEADKVSSESSYHEIYSSVTDNCVSKYEEAFDVQDEEDPDIRIGVKFENIEALRVWRAKCKGSSMIWGSYDDLYALVSAMRHELLKRNSNSVIHYTIDVDHSFERLFVAFGGFLTGCRPFIGLDGYHLKNCLHEAIKDVDGLVFMSDRGKGLDDAVKQTFSCAEHRACVRHLYKNLKRKYPGEFLERLVWSAARSYTVQRYTEYMRQIEEVSKEAYNYLMSEKDHCWCRAMFGTTAKCSHLTNNLGESFIAFIGDASSKPIIHYVDAIRVKIMSMMNKRRVVVERWKGFLVPKRSSIDRAKVNGPKGRWKIIPSERYKATYSLPIFSLPNKFMWESQDLRFTAKPPRCISPPGRPRKKRIKPHDEESRSTKVRRIHRCGRCGGLGHH</sequence>
<evidence type="ECO:0008006" key="4">
    <source>
        <dbReference type="Google" id="ProtNLM"/>
    </source>
</evidence>
<dbReference type="AlphaFoldDB" id="A0AAV9F0L6"/>
<keyword evidence="3" id="KW-1185">Reference proteome</keyword>
<feature type="compositionally biased region" description="Basic and acidic residues" evidence="1">
    <location>
        <begin position="172"/>
        <end position="188"/>
    </location>
</feature>
<dbReference type="PANTHER" id="PTHR31973">
    <property type="entry name" value="POLYPROTEIN, PUTATIVE-RELATED"/>
    <property type="match status" value="1"/>
</dbReference>
<dbReference type="Proteomes" id="UP001180020">
    <property type="component" value="Unassembled WGS sequence"/>
</dbReference>
<evidence type="ECO:0000313" key="3">
    <source>
        <dbReference type="Proteomes" id="UP001180020"/>
    </source>
</evidence>
<feature type="region of interest" description="Disordered" evidence="1">
    <location>
        <begin position="1"/>
        <end position="37"/>
    </location>
</feature>
<feature type="compositionally biased region" description="Basic and acidic residues" evidence="1">
    <location>
        <begin position="21"/>
        <end position="37"/>
    </location>
</feature>
<reference evidence="2" key="2">
    <citation type="submission" date="2023-06" db="EMBL/GenBank/DDBJ databases">
        <authorList>
            <person name="Ma L."/>
            <person name="Liu K.-W."/>
            <person name="Li Z."/>
            <person name="Hsiao Y.-Y."/>
            <person name="Qi Y."/>
            <person name="Fu T."/>
            <person name="Tang G."/>
            <person name="Zhang D."/>
            <person name="Sun W.-H."/>
            <person name="Liu D.-K."/>
            <person name="Li Y."/>
            <person name="Chen G.-Z."/>
            <person name="Liu X.-D."/>
            <person name="Liao X.-Y."/>
            <person name="Jiang Y.-T."/>
            <person name="Yu X."/>
            <person name="Hao Y."/>
            <person name="Huang J."/>
            <person name="Zhao X.-W."/>
            <person name="Ke S."/>
            <person name="Chen Y.-Y."/>
            <person name="Wu W.-L."/>
            <person name="Hsu J.-L."/>
            <person name="Lin Y.-F."/>
            <person name="Huang M.-D."/>
            <person name="Li C.-Y."/>
            <person name="Huang L."/>
            <person name="Wang Z.-W."/>
            <person name="Zhao X."/>
            <person name="Zhong W.-Y."/>
            <person name="Peng D.-H."/>
            <person name="Ahmad S."/>
            <person name="Lan S."/>
            <person name="Zhang J.-S."/>
            <person name="Tsai W.-C."/>
            <person name="Van De Peer Y."/>
            <person name="Liu Z.-J."/>
        </authorList>
    </citation>
    <scope>NUCLEOTIDE SEQUENCE</scope>
    <source>
        <strain evidence="2">CP</strain>
        <tissue evidence="2">Leaves</tissue>
    </source>
</reference>
<protein>
    <recommendedName>
        <fullName evidence="4">MULE transposase domain-containing protein</fullName>
    </recommendedName>
</protein>
<gene>
    <name evidence="2" type="ORF">QJS10_CPB04g01220</name>
</gene>
<dbReference type="PANTHER" id="PTHR31973:SF187">
    <property type="entry name" value="MUTATOR TRANSPOSASE MUDRA PROTEIN"/>
    <property type="match status" value="1"/>
</dbReference>
<feature type="region of interest" description="Disordered" evidence="1">
    <location>
        <begin position="157"/>
        <end position="188"/>
    </location>
</feature>
<name>A0AAV9F0L6_ACOCL</name>
<organism evidence="2 3">
    <name type="scientific">Acorus calamus</name>
    <name type="common">Sweet flag</name>
    <dbReference type="NCBI Taxonomy" id="4465"/>
    <lineage>
        <taxon>Eukaryota</taxon>
        <taxon>Viridiplantae</taxon>
        <taxon>Streptophyta</taxon>
        <taxon>Embryophyta</taxon>
        <taxon>Tracheophyta</taxon>
        <taxon>Spermatophyta</taxon>
        <taxon>Magnoliopsida</taxon>
        <taxon>Liliopsida</taxon>
        <taxon>Acoraceae</taxon>
        <taxon>Acorus</taxon>
    </lineage>
</organism>
<feature type="region of interest" description="Disordered" evidence="1">
    <location>
        <begin position="528"/>
        <end position="553"/>
    </location>
</feature>